<keyword evidence="2 5" id="KW-0547">Nucleotide-binding</keyword>
<feature type="binding site" evidence="5">
    <location>
        <position position="33"/>
    </location>
    <ligand>
        <name>ATP</name>
        <dbReference type="ChEBI" id="CHEBI:30616"/>
    </ligand>
</feature>
<dbReference type="PRINTS" id="PR00775">
    <property type="entry name" value="HEATSHOCK90"/>
</dbReference>
<dbReference type="Proteomes" id="UP000286595">
    <property type="component" value="Unassembled WGS sequence"/>
</dbReference>
<feature type="binding site" evidence="5">
    <location>
        <position position="84"/>
    </location>
    <ligand>
        <name>ATP</name>
        <dbReference type="ChEBI" id="CHEBI:30616"/>
    </ligand>
</feature>
<dbReference type="InterPro" id="IPR037196">
    <property type="entry name" value="HSP90_C"/>
</dbReference>
<protein>
    <submittedName>
        <fullName evidence="8">Molecular chaperone HtpG</fullName>
    </submittedName>
</protein>
<dbReference type="InterPro" id="IPR001404">
    <property type="entry name" value="Hsp90_fam"/>
</dbReference>
<keyword evidence="4" id="KW-0143">Chaperone</keyword>
<dbReference type="SUPFAM" id="SSF54211">
    <property type="entry name" value="Ribosomal protein S5 domain 2-like"/>
    <property type="match status" value="1"/>
</dbReference>
<dbReference type="EMBL" id="QRIM01000034">
    <property type="protein sequence ID" value="RHG55322.1"/>
    <property type="molecule type" value="Genomic_DNA"/>
</dbReference>
<proteinExistence type="inferred from homology"/>
<dbReference type="GO" id="GO:0051082">
    <property type="term" value="F:unfolded protein binding"/>
    <property type="evidence" value="ECO:0007669"/>
    <property type="project" value="InterPro"/>
</dbReference>
<comment type="similarity">
    <text evidence="1">Belongs to the heat shock protein 90 family.</text>
</comment>
<evidence type="ECO:0000313" key="7">
    <source>
        <dbReference type="EMBL" id="RGU41736.1"/>
    </source>
</evidence>
<dbReference type="RefSeq" id="WP_117824732.1">
    <property type="nucleotide sequence ID" value="NZ_JADNAW010000025.1"/>
</dbReference>
<dbReference type="NCBIfam" id="NF003555">
    <property type="entry name" value="PRK05218.1"/>
    <property type="match status" value="1"/>
</dbReference>
<evidence type="ECO:0000256" key="1">
    <source>
        <dbReference type="ARBA" id="ARBA00008239"/>
    </source>
</evidence>
<dbReference type="GO" id="GO:0140662">
    <property type="term" value="F:ATP-dependent protein folding chaperone"/>
    <property type="evidence" value="ECO:0007669"/>
    <property type="project" value="InterPro"/>
</dbReference>
<dbReference type="CDD" id="cd16927">
    <property type="entry name" value="HATPase_Hsp90-like"/>
    <property type="match status" value="1"/>
</dbReference>
<dbReference type="GO" id="GO:0005524">
    <property type="term" value="F:ATP binding"/>
    <property type="evidence" value="ECO:0007669"/>
    <property type="project" value="UniProtKB-KW"/>
</dbReference>
<keyword evidence="3 5" id="KW-0067">ATP-binding</keyword>
<dbReference type="Pfam" id="PF13589">
    <property type="entry name" value="HATPase_c_3"/>
    <property type="match status" value="1"/>
</dbReference>
<evidence type="ECO:0000256" key="5">
    <source>
        <dbReference type="PIRSR" id="PIRSR002583-1"/>
    </source>
</evidence>
<feature type="binding site" evidence="5">
    <location>
        <begin position="99"/>
        <end position="100"/>
    </location>
    <ligand>
        <name>ATP</name>
        <dbReference type="ChEBI" id="CHEBI:30616"/>
    </ligand>
</feature>
<dbReference type="Gene3D" id="3.30.565.10">
    <property type="entry name" value="Histidine kinase-like ATPase, C-terminal domain"/>
    <property type="match status" value="1"/>
</dbReference>
<dbReference type="InterPro" id="IPR036890">
    <property type="entry name" value="HATPase_C_sf"/>
</dbReference>
<evidence type="ECO:0000313" key="10">
    <source>
        <dbReference type="Proteomes" id="UP000286595"/>
    </source>
</evidence>
<dbReference type="AlphaFoldDB" id="A0A3R6GBY8"/>
<evidence type="ECO:0000313" key="8">
    <source>
        <dbReference type="EMBL" id="RHG55322.1"/>
    </source>
</evidence>
<dbReference type="InterPro" id="IPR020575">
    <property type="entry name" value="Hsp90_N"/>
</dbReference>
<evidence type="ECO:0000313" key="9">
    <source>
        <dbReference type="Proteomes" id="UP000285693"/>
    </source>
</evidence>
<accession>A0A3R6GBY8</accession>
<comment type="caution">
    <text evidence="8">The sequence shown here is derived from an EMBL/GenBank/DDBJ whole genome shotgun (WGS) entry which is preliminary data.</text>
</comment>
<dbReference type="SUPFAM" id="SSF55874">
    <property type="entry name" value="ATPase domain of HSP90 chaperone/DNA topoisomerase II/histidine kinase"/>
    <property type="match status" value="1"/>
</dbReference>
<dbReference type="Gene3D" id="3.30.230.80">
    <property type="match status" value="1"/>
</dbReference>
<organism evidence="8 10">
    <name type="scientific">Coprococcus comes</name>
    <dbReference type="NCBI Taxonomy" id="410072"/>
    <lineage>
        <taxon>Bacteria</taxon>
        <taxon>Bacillati</taxon>
        <taxon>Bacillota</taxon>
        <taxon>Clostridia</taxon>
        <taxon>Lachnospirales</taxon>
        <taxon>Lachnospiraceae</taxon>
        <taxon>Coprococcus</taxon>
    </lineage>
</organism>
<evidence type="ECO:0000256" key="6">
    <source>
        <dbReference type="SAM" id="MobiDB-lite"/>
    </source>
</evidence>
<reference evidence="9 10" key="1">
    <citation type="submission" date="2018-08" db="EMBL/GenBank/DDBJ databases">
        <title>A genome reference for cultivated species of the human gut microbiota.</title>
        <authorList>
            <person name="Zou Y."/>
            <person name="Xue W."/>
            <person name="Luo G."/>
        </authorList>
    </citation>
    <scope>NUCLEOTIDE SEQUENCE [LARGE SCALE GENOMIC DNA]</scope>
    <source>
        <strain evidence="7 9">AF16-31</strain>
        <strain evidence="8 10">AM22-12LB</strain>
    </source>
</reference>
<dbReference type="InterPro" id="IPR020568">
    <property type="entry name" value="Ribosomal_Su5_D2-typ_SF"/>
</dbReference>
<feature type="binding site" evidence="5">
    <location>
        <position position="377"/>
    </location>
    <ligand>
        <name>ATP</name>
        <dbReference type="ChEBI" id="CHEBI:30616"/>
    </ligand>
</feature>
<dbReference type="Gene3D" id="3.40.50.11260">
    <property type="match status" value="1"/>
</dbReference>
<dbReference type="SUPFAM" id="SSF110942">
    <property type="entry name" value="HSP90 C-terminal domain"/>
    <property type="match status" value="1"/>
</dbReference>
<evidence type="ECO:0000256" key="4">
    <source>
        <dbReference type="ARBA" id="ARBA00023186"/>
    </source>
</evidence>
<dbReference type="Proteomes" id="UP000285693">
    <property type="component" value="Unassembled WGS sequence"/>
</dbReference>
<dbReference type="EMBL" id="QRXY01000035">
    <property type="protein sequence ID" value="RGU41736.1"/>
    <property type="molecule type" value="Genomic_DNA"/>
</dbReference>
<dbReference type="GO" id="GO:0016887">
    <property type="term" value="F:ATP hydrolysis activity"/>
    <property type="evidence" value="ECO:0007669"/>
    <property type="project" value="InterPro"/>
</dbReference>
<evidence type="ECO:0000256" key="3">
    <source>
        <dbReference type="ARBA" id="ARBA00022840"/>
    </source>
</evidence>
<dbReference type="Gene3D" id="1.20.120.790">
    <property type="entry name" value="Heat shock protein 90, C-terminal domain"/>
    <property type="match status" value="1"/>
</dbReference>
<dbReference type="PANTHER" id="PTHR11528">
    <property type="entry name" value="HEAT SHOCK PROTEIN 90 FAMILY MEMBER"/>
    <property type="match status" value="1"/>
</dbReference>
<dbReference type="Pfam" id="PF00183">
    <property type="entry name" value="HSP90"/>
    <property type="match status" value="2"/>
</dbReference>
<gene>
    <name evidence="8" type="ORF">DW252_16970</name>
    <name evidence="7" type="ORF">DWW65_16100</name>
</gene>
<dbReference type="PIRSF" id="PIRSF002583">
    <property type="entry name" value="Hsp90"/>
    <property type="match status" value="1"/>
</dbReference>
<evidence type="ECO:0000256" key="2">
    <source>
        <dbReference type="ARBA" id="ARBA00022741"/>
    </source>
</evidence>
<name>A0A3R6GBY8_9FIRM</name>
<feature type="region of interest" description="Disordered" evidence="6">
    <location>
        <begin position="461"/>
        <end position="481"/>
    </location>
</feature>
<feature type="binding site" evidence="5">
    <location>
        <position position="37"/>
    </location>
    <ligand>
        <name>ATP</name>
        <dbReference type="ChEBI" id="CHEBI:30616"/>
    </ligand>
</feature>
<sequence>MAAKKGSLSISSENIFPIIKKWVYSDHDIFARELVSNGCDAITKLKKLDMMGEYTLPDDYKGKIQVIVNPEEKTLKFIDNGLGMTADEVEEYITQIAFSGATEFLNKYKDKTTEDDMIGHFGLGFYSAFMVADEVHIDTLSYKEGAKPVHWVSEGGTEYEMEEGDKEEVGSEITLFLNEDCVEFSNEYRIREVLEKYCSFMPVEIFVSKANAEPEYETIPEDEVLDTDTVVEHIHEDAKMEEKENENGEKEMVEVSPASDKAKIVKRPVSISDPAPLWTKHPNECSKEDYIDFYRKVFMDYKEPLFWIHLNMDYPFNLKGILYFPKINTEYDSIEGTIKLYNNQVFIADNIKEVIPEFLMVLKGVIDCPDLPLNVSRSALQNDGFVQKISEYISKKVADKLSGMCKTDKENYEKYWDDISPFIKFGCLKDEKFCEKMSDYVLFKNLDHKYMTLKECIEKNGGKAEPEEKTEGENAEQSAEKKEAEKTTIYYVTDEQQQSQYINMFKKEGLDAVILSHNIDSPFITQMEQKNEHIKFQRIDADLTDHFKEDVSEEEKEAFKEKTDSLVEIFRKALGNDKLEVKVEKMKDENVASMITLSEESRRMQEMMKMYGMSGMDPSMFGTNATLILNANHPLVEYVVEHKDGENTEMFCHQLYDLAMLAHKPLSPEEMTEFVKRSNEIMMKLAK</sequence>
<feature type="binding site" evidence="5">
    <location>
        <position position="79"/>
    </location>
    <ligand>
        <name>ATP</name>
        <dbReference type="ChEBI" id="CHEBI:30616"/>
    </ligand>
</feature>